<evidence type="ECO:0000256" key="1">
    <source>
        <dbReference type="ARBA" id="ARBA00004571"/>
    </source>
</evidence>
<proteinExistence type="predicted"/>
<accession>A0A381YZH4</accession>
<evidence type="ECO:0008006" key="11">
    <source>
        <dbReference type="Google" id="ProtNLM"/>
    </source>
</evidence>
<organism evidence="10">
    <name type="scientific">marine metagenome</name>
    <dbReference type="NCBI Taxonomy" id="408172"/>
    <lineage>
        <taxon>unclassified sequences</taxon>
        <taxon>metagenomes</taxon>
        <taxon>ecological metagenomes</taxon>
    </lineage>
</organism>
<dbReference type="GO" id="GO:0009279">
    <property type="term" value="C:cell outer membrane"/>
    <property type="evidence" value="ECO:0007669"/>
    <property type="project" value="UniProtKB-SubCell"/>
</dbReference>
<evidence type="ECO:0000256" key="4">
    <source>
        <dbReference type="ARBA" id="ARBA00023077"/>
    </source>
</evidence>
<feature type="transmembrane region" description="Helical" evidence="7">
    <location>
        <begin position="12"/>
        <end position="33"/>
    </location>
</feature>
<evidence type="ECO:0000256" key="6">
    <source>
        <dbReference type="ARBA" id="ARBA00023237"/>
    </source>
</evidence>
<dbReference type="InterPro" id="IPR037066">
    <property type="entry name" value="Plug_dom_sf"/>
</dbReference>
<reference evidence="10" key="1">
    <citation type="submission" date="2018-05" db="EMBL/GenBank/DDBJ databases">
        <authorList>
            <person name="Lanie J.A."/>
            <person name="Ng W.-L."/>
            <person name="Kazmierczak K.M."/>
            <person name="Andrzejewski T.M."/>
            <person name="Davidsen T.M."/>
            <person name="Wayne K.J."/>
            <person name="Tettelin H."/>
            <person name="Glass J.I."/>
            <person name="Rusch D."/>
            <person name="Podicherti R."/>
            <person name="Tsui H.-C.T."/>
            <person name="Winkler M.E."/>
        </authorList>
    </citation>
    <scope>NUCLEOTIDE SEQUENCE</scope>
</reference>
<dbReference type="Pfam" id="PF13620">
    <property type="entry name" value="CarboxypepD_reg"/>
    <property type="match status" value="1"/>
</dbReference>
<evidence type="ECO:0000259" key="9">
    <source>
        <dbReference type="Pfam" id="PF07715"/>
    </source>
</evidence>
<keyword evidence="2" id="KW-0813">Transport</keyword>
<evidence type="ECO:0000259" key="8">
    <source>
        <dbReference type="Pfam" id="PF00593"/>
    </source>
</evidence>
<dbReference type="InterPro" id="IPR012910">
    <property type="entry name" value="Plug_dom"/>
</dbReference>
<evidence type="ECO:0000256" key="5">
    <source>
        <dbReference type="ARBA" id="ARBA00023136"/>
    </source>
</evidence>
<dbReference type="PANTHER" id="PTHR30069:SF49">
    <property type="entry name" value="OUTER MEMBRANE PROTEIN C"/>
    <property type="match status" value="1"/>
</dbReference>
<evidence type="ECO:0000313" key="10">
    <source>
        <dbReference type="EMBL" id="SVA81993.1"/>
    </source>
</evidence>
<keyword evidence="3 7" id="KW-0812">Transmembrane</keyword>
<feature type="domain" description="TonB-dependent receptor-like beta-barrel" evidence="8">
    <location>
        <begin position="293"/>
        <end position="741"/>
    </location>
</feature>
<dbReference type="EMBL" id="UINC01019371">
    <property type="protein sequence ID" value="SVA81993.1"/>
    <property type="molecule type" value="Genomic_DNA"/>
</dbReference>
<sequence>MISNRLGVGCRTSIWIWMTTGLALTLMPVGMFAQESSSIRGTVVARAGGEPLAGAAVRVEGLTQWSSALGDGSFALIVPAGRHTVSVEALGYRTLTLEVEVAPGSTVTLDFPLEPRPLALDGIQVSVLRPDLRPTSTLRGRAVEESNPKDVGELLRAIDGVDAVRRGPLGLDPVVRGLRETEVGTYLDGTRMFPAGPARMDSPLTHLDPSAVRSMEVVKGPYALTWGAGNLSAIRIETQPLPEVETSPRGSLAAGYDSNLQASETTGKVFGRAGNVSYFVHGAWREGDDYKSGDGSVVPGTFDSWDIRGKLGFDVGDGSDLVLSAGYQEQGPIDYPGRLLTADSFESLNLAATYSLSRTTGTLRGFELQAYYNDVDHGMNNEGKPTSMPMEGRMPPFALDITVASTINVMGGRLATDLQLSEAVTAEIGGDVYRTNRDATRRIRRKGMEMVMFEDMMWPDATITDGGAFGRLSWSEGPTRLAGTLRFDVVSASAPTASDFFLQHLPAGVDLKSSEANLSAAATASFDLEENWTLAFGLGSVVRTADASERYSDRIPASKAQMPAEFMGNPDLEPERSTQGDLWLDGRFEDFALHVGAFARKISDYITIEGTSLPKRLPLSPQTVFRYVNGDASFYGLDASLTAALSELFTLDLRSSYLHGQDNLLNEPVIGVAPMRGSLGLRFEEALGRFYLEGVINGVSEQTRVSTSRGELPTDGYWTGDIRAGFGLANGVTLRGGILNVWDQQYHNHLNAKNPFTGVPVPEPGRVIFIDVAWSF</sequence>
<dbReference type="Gene3D" id="2.60.40.1120">
    <property type="entry name" value="Carboxypeptidase-like, regulatory domain"/>
    <property type="match status" value="1"/>
</dbReference>
<dbReference type="InterPro" id="IPR000531">
    <property type="entry name" value="Beta-barrel_TonB"/>
</dbReference>
<dbReference type="Pfam" id="PF00593">
    <property type="entry name" value="TonB_dep_Rec_b-barrel"/>
    <property type="match status" value="1"/>
</dbReference>
<evidence type="ECO:0000256" key="7">
    <source>
        <dbReference type="SAM" id="Phobius"/>
    </source>
</evidence>
<evidence type="ECO:0000256" key="2">
    <source>
        <dbReference type="ARBA" id="ARBA00022448"/>
    </source>
</evidence>
<gene>
    <name evidence="10" type="ORF">METZ01_LOCUS134847</name>
</gene>
<dbReference type="PROSITE" id="PS52016">
    <property type="entry name" value="TONB_DEPENDENT_REC_3"/>
    <property type="match status" value="1"/>
</dbReference>
<dbReference type="Gene3D" id="2.170.130.10">
    <property type="entry name" value="TonB-dependent receptor, plug domain"/>
    <property type="match status" value="1"/>
</dbReference>
<keyword evidence="6" id="KW-0998">Cell outer membrane</keyword>
<dbReference type="InterPro" id="IPR039426">
    <property type="entry name" value="TonB-dep_rcpt-like"/>
</dbReference>
<dbReference type="Pfam" id="PF07715">
    <property type="entry name" value="Plug"/>
    <property type="match status" value="1"/>
</dbReference>
<dbReference type="GO" id="GO:0044718">
    <property type="term" value="P:siderophore transmembrane transport"/>
    <property type="evidence" value="ECO:0007669"/>
    <property type="project" value="TreeGrafter"/>
</dbReference>
<dbReference type="SUPFAM" id="SSF49452">
    <property type="entry name" value="Starch-binding domain-like"/>
    <property type="match status" value="1"/>
</dbReference>
<evidence type="ECO:0000256" key="3">
    <source>
        <dbReference type="ARBA" id="ARBA00022692"/>
    </source>
</evidence>
<feature type="domain" description="TonB-dependent receptor plug" evidence="9">
    <location>
        <begin position="134"/>
        <end position="232"/>
    </location>
</feature>
<dbReference type="AlphaFoldDB" id="A0A381YZH4"/>
<dbReference type="Gene3D" id="2.40.170.20">
    <property type="entry name" value="TonB-dependent receptor, beta-barrel domain"/>
    <property type="match status" value="1"/>
</dbReference>
<dbReference type="PANTHER" id="PTHR30069">
    <property type="entry name" value="TONB-DEPENDENT OUTER MEMBRANE RECEPTOR"/>
    <property type="match status" value="1"/>
</dbReference>
<dbReference type="SUPFAM" id="SSF56935">
    <property type="entry name" value="Porins"/>
    <property type="match status" value="1"/>
</dbReference>
<protein>
    <recommendedName>
        <fullName evidence="11">TonB-dependent receptor</fullName>
    </recommendedName>
</protein>
<keyword evidence="5 7" id="KW-0472">Membrane</keyword>
<dbReference type="InterPro" id="IPR013784">
    <property type="entry name" value="Carb-bd-like_fold"/>
</dbReference>
<comment type="subcellular location">
    <subcellularLocation>
        <location evidence="1">Cell outer membrane</location>
        <topology evidence="1">Multi-pass membrane protein</topology>
    </subcellularLocation>
</comment>
<name>A0A381YZH4_9ZZZZ</name>
<keyword evidence="7" id="KW-1133">Transmembrane helix</keyword>
<keyword evidence="4" id="KW-0798">TonB box</keyword>
<dbReference type="GO" id="GO:0030246">
    <property type="term" value="F:carbohydrate binding"/>
    <property type="evidence" value="ECO:0007669"/>
    <property type="project" value="InterPro"/>
</dbReference>
<dbReference type="InterPro" id="IPR036942">
    <property type="entry name" value="Beta-barrel_TonB_sf"/>
</dbReference>
<dbReference type="GO" id="GO:0015344">
    <property type="term" value="F:siderophore uptake transmembrane transporter activity"/>
    <property type="evidence" value="ECO:0007669"/>
    <property type="project" value="TreeGrafter"/>
</dbReference>